<dbReference type="SUPFAM" id="SSF48256">
    <property type="entry name" value="Citrate synthase"/>
    <property type="match status" value="1"/>
</dbReference>
<organism evidence="4 5">
    <name type="scientific">Aspergillus japonicus CBS 114.51</name>
    <dbReference type="NCBI Taxonomy" id="1448312"/>
    <lineage>
        <taxon>Eukaryota</taxon>
        <taxon>Fungi</taxon>
        <taxon>Dikarya</taxon>
        <taxon>Ascomycota</taxon>
        <taxon>Pezizomycotina</taxon>
        <taxon>Eurotiomycetes</taxon>
        <taxon>Eurotiomycetidae</taxon>
        <taxon>Eurotiales</taxon>
        <taxon>Aspergillaceae</taxon>
        <taxon>Aspergillus</taxon>
        <taxon>Aspergillus subgen. Circumdati</taxon>
    </lineage>
</organism>
<dbReference type="InterPro" id="IPR019810">
    <property type="entry name" value="Citrate_synthase_AS"/>
</dbReference>
<dbReference type="PANTHER" id="PTHR11739">
    <property type="entry name" value="CITRATE SYNTHASE"/>
    <property type="match status" value="1"/>
</dbReference>
<proteinExistence type="inferred from homology"/>
<dbReference type="PANTHER" id="PTHR11739:SF4">
    <property type="entry name" value="CITRATE SYNTHASE, PEROXISOMAL"/>
    <property type="match status" value="1"/>
</dbReference>
<dbReference type="InterPro" id="IPR036969">
    <property type="entry name" value="Citrate_synthase_sf"/>
</dbReference>
<dbReference type="PROSITE" id="PS00480">
    <property type="entry name" value="CITRATE_SYNTHASE"/>
    <property type="match status" value="1"/>
</dbReference>
<comment type="similarity">
    <text evidence="1 3">Belongs to the citrate synthase family.</text>
</comment>
<dbReference type="InterPro" id="IPR016143">
    <property type="entry name" value="Citrate_synth-like_sm_a-sub"/>
</dbReference>
<evidence type="ECO:0000256" key="2">
    <source>
        <dbReference type="ARBA" id="ARBA00022679"/>
    </source>
</evidence>
<dbReference type="GeneID" id="37177721"/>
<dbReference type="GO" id="GO:0005759">
    <property type="term" value="C:mitochondrial matrix"/>
    <property type="evidence" value="ECO:0007669"/>
    <property type="project" value="TreeGrafter"/>
</dbReference>
<dbReference type="Pfam" id="PF00285">
    <property type="entry name" value="Citrate_synt"/>
    <property type="match status" value="1"/>
</dbReference>
<accession>A0A8T8WL07</accession>
<dbReference type="InterPro" id="IPR002020">
    <property type="entry name" value="Citrate_synthase"/>
</dbReference>
<evidence type="ECO:0000256" key="1">
    <source>
        <dbReference type="ARBA" id="ARBA00010566"/>
    </source>
</evidence>
<dbReference type="EMBL" id="KZ824866">
    <property type="protein sequence ID" value="RAH76535.1"/>
    <property type="molecule type" value="Genomic_DNA"/>
</dbReference>
<name>A0A8T8WL07_ASPJA</name>
<gene>
    <name evidence="4" type="ORF">BO86DRAFT_404603</name>
</gene>
<keyword evidence="2 3" id="KW-0808">Transferase</keyword>
<dbReference type="PRINTS" id="PR00143">
    <property type="entry name" value="CITRTSNTHASE"/>
</dbReference>
<sequence length="464" mass="50915">MAAIFDSLIFIVSKGLNTFGLGTPSTGKSDGELTVVDSRTSKSYTIPITDNTVNAIDFRHISTLGLTASPLERYEHGMRIQDPGFRNTIVCESSITYIDGLKGKIQYRDRTLDELMEHNDFEDVAFLLIWGQLPSAAAKESFRLKLAARANPPAGVEETIRSFPRDAPYHLPIIAGLSAWAAANPSTIPIFAGKELYLGKPEAVDEGVLTAFAAIVTVTALTYCHQRDRKFTRPDPNASVVENILRMMGAGIDETTGRPLDKMVRILNKLWIIYADHEMTNSTAAAMHVGSTLADPLATLIAGASAGSGPLHAGAIDLAYKNFQRIGTKANVPQVIEDVKAKKYRLFGYGHRIYKAIDPRVKHLRKMLGELQVDEHTTPELAVAMEIDRIAATDPYFTSRNLNVNADLYGCFVFSAMGFESDIITALMLSARAIGGMAHWREMMGKPANIWRPLQRFTGEVIGP</sequence>
<dbReference type="RefSeq" id="XP_025522429.1">
    <property type="nucleotide sequence ID" value="XM_025674029.1"/>
</dbReference>
<protein>
    <recommendedName>
        <fullName evidence="3">Citrate synthase</fullName>
    </recommendedName>
</protein>
<reference evidence="4 5" key="1">
    <citation type="submission" date="2018-02" db="EMBL/GenBank/DDBJ databases">
        <title>The genomes of Aspergillus section Nigri reveals drivers in fungal speciation.</title>
        <authorList>
            <consortium name="DOE Joint Genome Institute"/>
            <person name="Vesth T.C."/>
            <person name="Nybo J."/>
            <person name="Theobald S."/>
            <person name="Brandl J."/>
            <person name="Frisvad J.C."/>
            <person name="Nielsen K.F."/>
            <person name="Lyhne E.K."/>
            <person name="Kogle M.E."/>
            <person name="Kuo A."/>
            <person name="Riley R."/>
            <person name="Clum A."/>
            <person name="Nolan M."/>
            <person name="Lipzen A."/>
            <person name="Salamov A."/>
            <person name="Henrissat B."/>
            <person name="Wiebenga A."/>
            <person name="De vries R.P."/>
            <person name="Grigoriev I.V."/>
            <person name="Mortensen U.H."/>
            <person name="Andersen M.R."/>
            <person name="Baker S.E."/>
        </authorList>
    </citation>
    <scope>NUCLEOTIDE SEQUENCE [LARGE SCALE GENOMIC DNA]</scope>
    <source>
        <strain evidence="4 5">CBS 114.51</strain>
    </source>
</reference>
<dbReference type="AlphaFoldDB" id="A0A8T8WL07"/>
<dbReference type="GO" id="GO:0046912">
    <property type="term" value="F:acyltransferase activity, acyl groups converted into alkyl on transfer"/>
    <property type="evidence" value="ECO:0007669"/>
    <property type="project" value="InterPro"/>
</dbReference>
<dbReference type="GO" id="GO:0006099">
    <property type="term" value="P:tricarboxylic acid cycle"/>
    <property type="evidence" value="ECO:0007669"/>
    <property type="project" value="TreeGrafter"/>
</dbReference>
<dbReference type="GO" id="GO:0005975">
    <property type="term" value="P:carbohydrate metabolic process"/>
    <property type="evidence" value="ECO:0007669"/>
    <property type="project" value="TreeGrafter"/>
</dbReference>
<dbReference type="Gene3D" id="1.10.580.10">
    <property type="entry name" value="Citrate Synthase, domain 1"/>
    <property type="match status" value="1"/>
</dbReference>
<dbReference type="Proteomes" id="UP000249497">
    <property type="component" value="Unassembled WGS sequence"/>
</dbReference>
<evidence type="ECO:0000256" key="3">
    <source>
        <dbReference type="RuleBase" id="RU000441"/>
    </source>
</evidence>
<evidence type="ECO:0000313" key="4">
    <source>
        <dbReference type="EMBL" id="RAH76535.1"/>
    </source>
</evidence>
<evidence type="ECO:0000313" key="5">
    <source>
        <dbReference type="Proteomes" id="UP000249497"/>
    </source>
</evidence>
<dbReference type="OrthoDB" id="435022at2759"/>
<dbReference type="InterPro" id="IPR016142">
    <property type="entry name" value="Citrate_synth-like_lrg_a-sub"/>
</dbReference>
<dbReference type="Gene3D" id="1.10.230.10">
    <property type="entry name" value="Cytochrome P450-Terp, domain 2"/>
    <property type="match status" value="1"/>
</dbReference>
<keyword evidence="5" id="KW-1185">Reference proteome</keyword>